<dbReference type="AlphaFoldDB" id="C0XU16"/>
<sequence>MLQAYPGRDPLAEFFRGEVTLRKLRVMCEYLPQDSPARWNETGGRPYTMTDSLLWRALWALWELQVITARGNGDRKAKMPSDEMPPYPWERGKSSNTQTFGSIGDNDPEEVLDYLLSLE</sequence>
<evidence type="ECO:0000313" key="2">
    <source>
        <dbReference type="EMBL" id="EEI16278.1"/>
    </source>
</evidence>
<keyword evidence="3" id="KW-1185">Reference proteome</keyword>
<evidence type="ECO:0000313" key="3">
    <source>
        <dbReference type="Proteomes" id="UP000006196"/>
    </source>
</evidence>
<dbReference type="eggNOG" id="ENOG5031K1U">
    <property type="taxonomic scope" value="Bacteria"/>
</dbReference>
<evidence type="ECO:0000256" key="1">
    <source>
        <dbReference type="SAM" id="MobiDB-lite"/>
    </source>
</evidence>
<name>C0XU16_CORLD</name>
<reference evidence="2" key="1">
    <citation type="submission" date="2009-01" db="EMBL/GenBank/DDBJ databases">
        <authorList>
            <person name="Qin X."/>
            <person name="Bachman B."/>
            <person name="Battles P."/>
            <person name="Bell A."/>
            <person name="Bess C."/>
            <person name="Bickham C."/>
            <person name="Chaboub L."/>
            <person name="Chen D."/>
            <person name="Coyle M."/>
            <person name="Deiros D.R."/>
            <person name="Dinh H."/>
            <person name="Forbes L."/>
            <person name="Fowler G."/>
            <person name="Francisco L."/>
            <person name="Fu Q."/>
            <person name="Gubbala S."/>
            <person name="Hale W."/>
            <person name="Han Y."/>
            <person name="Hemphill L."/>
            <person name="Highlander S.K."/>
            <person name="Hirani K."/>
            <person name="Hogues M."/>
            <person name="Jackson L."/>
            <person name="Jakkamsetti A."/>
            <person name="Javaid M."/>
            <person name="Jiang H."/>
            <person name="Korchina V."/>
            <person name="Kovar C."/>
            <person name="Lara F."/>
            <person name="Lee S."/>
            <person name="Mata R."/>
            <person name="Mathew T."/>
            <person name="Moen C."/>
            <person name="Morales K."/>
            <person name="Munidasa M."/>
            <person name="Nazareth L."/>
            <person name="Ngo R."/>
            <person name="Nguyen L."/>
            <person name="Okwuonu G."/>
            <person name="Ongeri F."/>
            <person name="Patil S."/>
            <person name="Petrosino J."/>
            <person name="Pham C."/>
            <person name="Pham P."/>
            <person name="Pu L.-L."/>
            <person name="Puazo M."/>
            <person name="Raj R."/>
            <person name="Reid J."/>
            <person name="Rouhana J."/>
            <person name="Saada N."/>
            <person name="Shang Y."/>
            <person name="Simmons D."/>
            <person name="Thornton R."/>
            <person name="Warren J."/>
            <person name="Weissenberger G."/>
            <person name="Zhang J."/>
            <person name="Zhang L."/>
            <person name="Zhou C."/>
            <person name="Zhu D."/>
            <person name="Muzny D."/>
            <person name="Worley K."/>
            <person name="Gibbs R."/>
        </authorList>
    </citation>
    <scope>NUCLEOTIDE SEQUENCE [LARGE SCALE GENOMIC DNA]</scope>
    <source>
        <strain evidence="2">DSM 44291</strain>
    </source>
</reference>
<comment type="caution">
    <text evidence="2">The sequence shown here is derived from an EMBL/GenBank/DDBJ whole genome shotgun (WGS) entry which is preliminary data.</text>
</comment>
<dbReference type="HOGENOM" id="CLU_2057444_0_0_11"/>
<gene>
    <name evidence="2" type="ORF">HMPREF0298_1936</name>
</gene>
<dbReference type="EMBL" id="ACHJ01000159">
    <property type="protein sequence ID" value="EEI16278.1"/>
    <property type="molecule type" value="Genomic_DNA"/>
</dbReference>
<organism evidence="2 3">
    <name type="scientific">Corynebacterium lipophiloflavum (strain ATCC 700352 / DSM 44291 / CCUG 37336 / JCM 10383 / DMMZ 1944)</name>
    <dbReference type="NCBI Taxonomy" id="525263"/>
    <lineage>
        <taxon>Bacteria</taxon>
        <taxon>Bacillati</taxon>
        <taxon>Actinomycetota</taxon>
        <taxon>Actinomycetes</taxon>
        <taxon>Mycobacteriales</taxon>
        <taxon>Corynebacteriaceae</taxon>
        <taxon>Corynebacterium</taxon>
    </lineage>
</organism>
<protein>
    <submittedName>
        <fullName evidence="2">Uncharacterized protein</fullName>
    </submittedName>
</protein>
<proteinExistence type="predicted"/>
<feature type="region of interest" description="Disordered" evidence="1">
    <location>
        <begin position="73"/>
        <end position="108"/>
    </location>
</feature>
<accession>C0XU16</accession>
<dbReference type="STRING" id="525263.HMPREF0298_1936"/>
<dbReference type="Proteomes" id="UP000006196">
    <property type="component" value="Unassembled WGS sequence"/>
</dbReference>